<protein>
    <submittedName>
        <fullName evidence="1">Uncharacterized protein</fullName>
    </submittedName>
</protein>
<accession>C9A5Q8</accession>
<organism evidence="1 2">
    <name type="scientific">Enterococcus casseliflavus EC20</name>
    <dbReference type="NCBI Taxonomy" id="565655"/>
    <lineage>
        <taxon>Bacteria</taxon>
        <taxon>Bacillati</taxon>
        <taxon>Bacillota</taxon>
        <taxon>Bacilli</taxon>
        <taxon>Lactobacillales</taxon>
        <taxon>Enterococcaceae</taxon>
        <taxon>Enterococcus</taxon>
    </lineage>
</organism>
<gene>
    <name evidence="1" type="ORF">ECBG_02231</name>
</gene>
<dbReference type="HOGENOM" id="CLU_2616502_0_0_9"/>
<dbReference type="AlphaFoldDB" id="C9A5Q8"/>
<proteinExistence type="predicted"/>
<dbReference type="EMBL" id="CP004856">
    <property type="protein sequence ID" value="EEV39962.1"/>
    <property type="molecule type" value="Genomic_DNA"/>
</dbReference>
<name>C9A5Q8_ENTCA</name>
<dbReference type="Proteomes" id="UP000012675">
    <property type="component" value="Chromosome"/>
</dbReference>
<keyword evidence="2" id="KW-1185">Reference proteome</keyword>
<dbReference type="RefSeq" id="WP_015509828.1">
    <property type="nucleotide sequence ID" value="NC_020995.1"/>
</dbReference>
<dbReference type="GeneID" id="15142356"/>
<sequence length="87" mass="10271">MIKTNQLAIKKYVINKAKRTYVKAHVTIPKKVINGMANALYKEFQELSENEQSNLLFSDELLLILTQKHVERMEREFQINNFEGEEE</sequence>
<evidence type="ECO:0000313" key="1">
    <source>
        <dbReference type="EMBL" id="EEV39962.1"/>
    </source>
</evidence>
<evidence type="ECO:0000313" key="2">
    <source>
        <dbReference type="Proteomes" id="UP000012675"/>
    </source>
</evidence>
<dbReference type="KEGG" id="ecas:ECBG_02231"/>
<reference evidence="1 2" key="1">
    <citation type="submission" date="2009-02" db="EMBL/GenBank/DDBJ databases">
        <authorList>
            <consortium name="The Broad Institute Genome Sequencing Platform"/>
            <person name="Feldgarden M."/>
            <person name="Young S.K."/>
            <person name="Kodira C.D."/>
            <person name="Zeng Q."/>
            <person name="Koehrsen M."/>
            <person name="Alvarado L."/>
            <person name="Berlin A."/>
            <person name="Borenstein D."/>
            <person name="Chen Z."/>
            <person name="Engels R."/>
            <person name="Freedman E."/>
            <person name="Gellesch M."/>
            <person name="Goldberg J."/>
            <person name="Griggs A."/>
            <person name="Gujja S."/>
            <person name="Heiman D."/>
            <person name="Hepburn T."/>
            <person name="Howarth C."/>
            <person name="Jen D."/>
            <person name="Larson L."/>
            <person name="Lewis B."/>
            <person name="Mehta T."/>
            <person name="Park D."/>
            <person name="Pearson M."/>
            <person name="Roberts A."/>
            <person name="Saif S."/>
            <person name="Shea T."/>
            <person name="Shenoy N."/>
            <person name="Sisk P."/>
            <person name="Stolte C."/>
            <person name="Sykes S."/>
            <person name="Walk T."/>
            <person name="White J."/>
            <person name="Yandava C."/>
            <person name="Gilmore M."/>
            <person name="Manson J."/>
            <person name="Palmer K."/>
            <person name="Carniol K."/>
            <person name="Lander E."/>
            <person name="Nusbaum C."/>
            <person name="Galagan J."/>
            <person name="Birren B."/>
        </authorList>
    </citation>
    <scope>NUCLEOTIDE SEQUENCE [LARGE SCALE GENOMIC DNA]</scope>
    <source>
        <strain evidence="1 2">EC20</strain>
    </source>
</reference>
<reference evidence="1 2" key="2">
    <citation type="submission" date="2013-03" db="EMBL/GenBank/DDBJ databases">
        <title>The Genome Sequence of Enterococcus casseliflavus EC20 (899205).</title>
        <authorList>
            <consortium name="The Broad Institute Genomics Platform"/>
            <consortium name="The Broad Institute Genome Sequencing Center for Infectious Disease"/>
            <person name="Russ C."/>
            <person name="Feldgarden M."/>
            <person name="Gilmore M."/>
            <person name="Manson J."/>
            <person name="Palmer K."/>
            <person name="Carniol K."/>
            <person name="Walker B."/>
            <person name="Young S.K."/>
            <person name="Zeng Q."/>
            <person name="Gargeya S."/>
            <person name="Fitzgerald M."/>
            <person name="Haas B."/>
            <person name="Abouelleil A."/>
            <person name="Allen A.W."/>
            <person name="Alvarado L."/>
            <person name="Arachchi H.M."/>
            <person name="Berlin A.M."/>
            <person name="Chapman S.B."/>
            <person name="Gainer-Dewar J."/>
            <person name="Goldberg J."/>
            <person name="Griggs A."/>
            <person name="Gujja S."/>
            <person name="Hansen M."/>
            <person name="Howarth C."/>
            <person name="Imamovic A."/>
            <person name="Ireland A."/>
            <person name="Larimer J."/>
            <person name="McCowan C."/>
            <person name="Murphy C."/>
            <person name="Pearson M."/>
            <person name="Poon T.W."/>
            <person name="Priest M."/>
            <person name="Roberts A."/>
            <person name="Saif S."/>
            <person name="Shea T."/>
            <person name="Sisk P."/>
            <person name="Sykes S."/>
            <person name="Wortman J."/>
            <person name="Nusbaum C."/>
            <person name="Birren B."/>
        </authorList>
    </citation>
    <scope>NUCLEOTIDE SEQUENCE [LARGE SCALE GENOMIC DNA]</scope>
    <source>
        <strain evidence="1 2">EC20</strain>
    </source>
</reference>
<dbReference type="eggNOG" id="ENOG50306T4">
    <property type="taxonomic scope" value="Bacteria"/>
</dbReference>